<dbReference type="Gramene" id="mRNA:HanXRQr2_Chr04g0145061">
    <property type="protein sequence ID" value="mRNA:HanXRQr2_Chr04g0145061"/>
    <property type="gene ID" value="HanXRQr2_Chr04g0145061"/>
</dbReference>
<evidence type="ECO:0000313" key="3">
    <source>
        <dbReference type="Proteomes" id="UP000215914"/>
    </source>
</evidence>
<evidence type="ECO:0000313" key="2">
    <source>
        <dbReference type="EMBL" id="KAF5808410.1"/>
    </source>
</evidence>
<dbReference type="EMBL" id="MNCJ02000319">
    <property type="protein sequence ID" value="KAF5808410.1"/>
    <property type="molecule type" value="Genomic_DNA"/>
</dbReference>
<feature type="region of interest" description="Disordered" evidence="1">
    <location>
        <begin position="105"/>
        <end position="127"/>
    </location>
</feature>
<keyword evidence="3" id="KW-1185">Reference proteome</keyword>
<dbReference type="Proteomes" id="UP000215914">
    <property type="component" value="Unassembled WGS sequence"/>
</dbReference>
<comment type="caution">
    <text evidence="2">The sequence shown here is derived from an EMBL/GenBank/DDBJ whole genome shotgun (WGS) entry which is preliminary data.</text>
</comment>
<name>A0A9K3J4A7_HELAN</name>
<protein>
    <submittedName>
        <fullName evidence="2">Uncharacterized protein</fullName>
    </submittedName>
</protein>
<organism evidence="2 3">
    <name type="scientific">Helianthus annuus</name>
    <name type="common">Common sunflower</name>
    <dbReference type="NCBI Taxonomy" id="4232"/>
    <lineage>
        <taxon>Eukaryota</taxon>
        <taxon>Viridiplantae</taxon>
        <taxon>Streptophyta</taxon>
        <taxon>Embryophyta</taxon>
        <taxon>Tracheophyta</taxon>
        <taxon>Spermatophyta</taxon>
        <taxon>Magnoliopsida</taxon>
        <taxon>eudicotyledons</taxon>
        <taxon>Gunneridae</taxon>
        <taxon>Pentapetalae</taxon>
        <taxon>asterids</taxon>
        <taxon>campanulids</taxon>
        <taxon>Asterales</taxon>
        <taxon>Asteraceae</taxon>
        <taxon>Asteroideae</taxon>
        <taxon>Heliantheae alliance</taxon>
        <taxon>Heliantheae</taxon>
        <taxon>Helianthus</taxon>
    </lineage>
</organism>
<sequence length="127" mass="15140">MSFVSLIVSKFVAQEKQLSCFLFFLVDYSGYKSITRFPFLTNHKPRLYYNLSYKSISNRFQTHEDCKQLYKPNHCHRFHPQSILWRPFHSLTNTLTVRHYHCRRRRNPPSPETNEAHDGIVPSTCFG</sequence>
<reference evidence="2" key="2">
    <citation type="submission" date="2020-06" db="EMBL/GenBank/DDBJ databases">
        <title>Helianthus annuus Genome sequencing and assembly Release 2.</title>
        <authorList>
            <person name="Gouzy J."/>
            <person name="Langlade N."/>
            <person name="Munos S."/>
        </authorList>
    </citation>
    <scope>NUCLEOTIDE SEQUENCE</scope>
    <source>
        <tissue evidence="2">Leaves</tissue>
    </source>
</reference>
<gene>
    <name evidence="2" type="ORF">HanXRQr2_Chr04g0145061</name>
</gene>
<evidence type="ECO:0000256" key="1">
    <source>
        <dbReference type="SAM" id="MobiDB-lite"/>
    </source>
</evidence>
<reference evidence="2" key="1">
    <citation type="journal article" date="2017" name="Nature">
        <title>The sunflower genome provides insights into oil metabolism, flowering and Asterid evolution.</title>
        <authorList>
            <person name="Badouin H."/>
            <person name="Gouzy J."/>
            <person name="Grassa C.J."/>
            <person name="Murat F."/>
            <person name="Staton S.E."/>
            <person name="Cottret L."/>
            <person name="Lelandais-Briere C."/>
            <person name="Owens G.L."/>
            <person name="Carrere S."/>
            <person name="Mayjonade B."/>
            <person name="Legrand L."/>
            <person name="Gill N."/>
            <person name="Kane N.C."/>
            <person name="Bowers J.E."/>
            <person name="Hubner S."/>
            <person name="Bellec A."/>
            <person name="Berard A."/>
            <person name="Berges H."/>
            <person name="Blanchet N."/>
            <person name="Boniface M.C."/>
            <person name="Brunel D."/>
            <person name="Catrice O."/>
            <person name="Chaidir N."/>
            <person name="Claudel C."/>
            <person name="Donnadieu C."/>
            <person name="Faraut T."/>
            <person name="Fievet G."/>
            <person name="Helmstetter N."/>
            <person name="King M."/>
            <person name="Knapp S.J."/>
            <person name="Lai Z."/>
            <person name="Le Paslier M.C."/>
            <person name="Lippi Y."/>
            <person name="Lorenzon L."/>
            <person name="Mandel J.R."/>
            <person name="Marage G."/>
            <person name="Marchand G."/>
            <person name="Marquand E."/>
            <person name="Bret-Mestries E."/>
            <person name="Morien E."/>
            <person name="Nambeesan S."/>
            <person name="Nguyen T."/>
            <person name="Pegot-Espagnet P."/>
            <person name="Pouilly N."/>
            <person name="Raftis F."/>
            <person name="Sallet E."/>
            <person name="Schiex T."/>
            <person name="Thomas J."/>
            <person name="Vandecasteele C."/>
            <person name="Vares D."/>
            <person name="Vear F."/>
            <person name="Vautrin S."/>
            <person name="Crespi M."/>
            <person name="Mangin B."/>
            <person name="Burke J.M."/>
            <person name="Salse J."/>
            <person name="Munos S."/>
            <person name="Vincourt P."/>
            <person name="Rieseberg L.H."/>
            <person name="Langlade N.B."/>
        </authorList>
    </citation>
    <scope>NUCLEOTIDE SEQUENCE</scope>
    <source>
        <tissue evidence="2">Leaves</tissue>
    </source>
</reference>
<dbReference type="AlphaFoldDB" id="A0A9K3J4A7"/>
<accession>A0A9K3J4A7</accession>
<proteinExistence type="predicted"/>